<gene>
    <name evidence="5" type="ORF">C7B77_11540</name>
</gene>
<accession>A0A2T1GFX2</accession>
<dbReference type="OrthoDB" id="9778383at2"/>
<feature type="non-terminal residue" evidence="5">
    <location>
        <position position="165"/>
    </location>
</feature>
<dbReference type="Pfam" id="PF16177">
    <property type="entry name" value="ACAS_N"/>
    <property type="match status" value="1"/>
</dbReference>
<dbReference type="EMBL" id="PVWO01000121">
    <property type="protein sequence ID" value="PSB56519.1"/>
    <property type="molecule type" value="Genomic_DNA"/>
</dbReference>
<keyword evidence="2" id="KW-0007">Acetylation</keyword>
<sequence length="165" mass="18802">MSDISIESTLQEERLFSPPAAFAQAAQVKSLTEYEALYERAQANPEQFWAELADTELHWFKKWDKVLDWQPPFAKWFTGGKINISYNCLDRHLTTWRKNKAALIWEGEPGDSRTLTYAQLHREVCQMANALKQMGVAKGDLVGIYMPMIPEAAIAMLALSLIHIS</sequence>
<evidence type="ECO:0000259" key="3">
    <source>
        <dbReference type="Pfam" id="PF00501"/>
    </source>
</evidence>
<keyword evidence="6" id="KW-1185">Reference proteome</keyword>
<dbReference type="Pfam" id="PF00501">
    <property type="entry name" value="AMP-binding"/>
    <property type="match status" value="1"/>
</dbReference>
<reference evidence="5 6" key="1">
    <citation type="submission" date="2018-03" db="EMBL/GenBank/DDBJ databases">
        <title>The ancient ancestry and fast evolution of plastids.</title>
        <authorList>
            <person name="Moore K.R."/>
            <person name="Magnabosco C."/>
            <person name="Momper L."/>
            <person name="Gold D.A."/>
            <person name="Bosak T."/>
            <person name="Fournier G.P."/>
        </authorList>
    </citation>
    <scope>NUCLEOTIDE SEQUENCE [LARGE SCALE GENOMIC DNA]</scope>
    <source>
        <strain evidence="5 6">CCALA 037</strain>
    </source>
</reference>
<evidence type="ECO:0000313" key="6">
    <source>
        <dbReference type="Proteomes" id="UP000238937"/>
    </source>
</evidence>
<evidence type="ECO:0000259" key="4">
    <source>
        <dbReference type="Pfam" id="PF16177"/>
    </source>
</evidence>
<dbReference type="RefSeq" id="WP_146138276.1">
    <property type="nucleotide sequence ID" value="NZ_PVWO01000121.1"/>
</dbReference>
<comment type="caution">
    <text evidence="5">The sequence shown here is derived from an EMBL/GenBank/DDBJ whole genome shotgun (WGS) entry which is preliminary data.</text>
</comment>
<dbReference type="InterPro" id="IPR042099">
    <property type="entry name" value="ANL_N_sf"/>
</dbReference>
<dbReference type="GO" id="GO:0006085">
    <property type="term" value="P:acetyl-CoA biosynthetic process"/>
    <property type="evidence" value="ECO:0007669"/>
    <property type="project" value="TreeGrafter"/>
</dbReference>
<dbReference type="InterPro" id="IPR000873">
    <property type="entry name" value="AMP-dep_synth/lig_dom"/>
</dbReference>
<evidence type="ECO:0000313" key="5">
    <source>
        <dbReference type="EMBL" id="PSB56519.1"/>
    </source>
</evidence>
<evidence type="ECO:0000256" key="2">
    <source>
        <dbReference type="ARBA" id="ARBA00022990"/>
    </source>
</evidence>
<organism evidence="5 6">
    <name type="scientific">Chamaesiphon polymorphus CCALA 037</name>
    <dbReference type="NCBI Taxonomy" id="2107692"/>
    <lineage>
        <taxon>Bacteria</taxon>
        <taxon>Bacillati</taxon>
        <taxon>Cyanobacteriota</taxon>
        <taxon>Cyanophyceae</taxon>
        <taxon>Gomontiellales</taxon>
        <taxon>Chamaesiphonaceae</taxon>
        <taxon>Chamaesiphon</taxon>
    </lineage>
</organism>
<dbReference type="SUPFAM" id="SSF56801">
    <property type="entry name" value="Acetyl-CoA synthetase-like"/>
    <property type="match status" value="1"/>
</dbReference>
<feature type="domain" description="AMP-dependent synthetase/ligase" evidence="3">
    <location>
        <begin position="96"/>
        <end position="160"/>
    </location>
</feature>
<evidence type="ECO:0000256" key="1">
    <source>
        <dbReference type="ARBA" id="ARBA00006432"/>
    </source>
</evidence>
<dbReference type="GO" id="GO:0005829">
    <property type="term" value="C:cytosol"/>
    <property type="evidence" value="ECO:0007669"/>
    <property type="project" value="TreeGrafter"/>
</dbReference>
<dbReference type="PANTHER" id="PTHR24095:SF14">
    <property type="entry name" value="ACETYL-COENZYME A SYNTHETASE 1"/>
    <property type="match status" value="1"/>
</dbReference>
<name>A0A2T1GFX2_9CYAN</name>
<comment type="similarity">
    <text evidence="1">Belongs to the ATP-dependent AMP-binding enzyme family.</text>
</comment>
<dbReference type="GO" id="GO:0003987">
    <property type="term" value="F:acetate-CoA ligase activity"/>
    <property type="evidence" value="ECO:0007669"/>
    <property type="project" value="TreeGrafter"/>
</dbReference>
<dbReference type="Gene3D" id="3.40.50.12780">
    <property type="entry name" value="N-terminal domain of ligase-like"/>
    <property type="match status" value="1"/>
</dbReference>
<dbReference type="AlphaFoldDB" id="A0A2T1GFX2"/>
<feature type="domain" description="Acetyl-coenzyme A synthetase N-terminal" evidence="4">
    <location>
        <begin position="34"/>
        <end position="88"/>
    </location>
</feature>
<proteinExistence type="inferred from homology"/>
<dbReference type="PANTHER" id="PTHR24095">
    <property type="entry name" value="ACETYL-COENZYME A SYNTHETASE"/>
    <property type="match status" value="1"/>
</dbReference>
<protein>
    <submittedName>
        <fullName evidence="5">Acetyl-coenzyme A synthetase</fullName>
    </submittedName>
</protein>
<dbReference type="Proteomes" id="UP000238937">
    <property type="component" value="Unassembled WGS sequence"/>
</dbReference>
<dbReference type="InterPro" id="IPR032387">
    <property type="entry name" value="ACAS_N"/>
</dbReference>